<reference evidence="2 3" key="1">
    <citation type="submission" date="2016-09" db="EMBL/GenBank/DDBJ databases">
        <title>Draft genome sequence for the type strain of Vulcanibacillus modesticaldus BR, a strictly anaerobic, moderately thermophilic, and nitrate-reducing bacterium from deep sea-hydrothermal vents of the Mid-Atlantic Ridge.</title>
        <authorList>
            <person name="Abin C.A."/>
            <person name="Hollibaugh J.T."/>
        </authorList>
    </citation>
    <scope>NUCLEOTIDE SEQUENCE [LARGE SCALE GENOMIC DNA]</scope>
    <source>
        <strain evidence="2 3">BR</strain>
    </source>
</reference>
<dbReference type="STRING" id="337097.BHF71_10095"/>
<organism evidence="2 3">
    <name type="scientific">Vulcanibacillus modesticaldus</name>
    <dbReference type="NCBI Taxonomy" id="337097"/>
    <lineage>
        <taxon>Bacteria</taxon>
        <taxon>Bacillati</taxon>
        <taxon>Bacillota</taxon>
        <taxon>Bacilli</taxon>
        <taxon>Bacillales</taxon>
        <taxon>Bacillaceae</taxon>
        <taxon>Vulcanibacillus</taxon>
    </lineage>
</organism>
<evidence type="ECO:0008006" key="4">
    <source>
        <dbReference type="Google" id="ProtNLM"/>
    </source>
</evidence>
<dbReference type="OrthoDB" id="9938644at2"/>
<feature type="transmembrane region" description="Helical" evidence="1">
    <location>
        <begin position="30"/>
        <end position="48"/>
    </location>
</feature>
<evidence type="ECO:0000256" key="1">
    <source>
        <dbReference type="SAM" id="Phobius"/>
    </source>
</evidence>
<keyword evidence="1" id="KW-0812">Transmembrane</keyword>
<evidence type="ECO:0000313" key="3">
    <source>
        <dbReference type="Proteomes" id="UP000243739"/>
    </source>
</evidence>
<proteinExistence type="predicted"/>
<keyword evidence="1" id="KW-0472">Membrane</keyword>
<name>A0A1D2YTX0_9BACI</name>
<keyword evidence="1" id="KW-1133">Transmembrane helix</keyword>
<dbReference type="Proteomes" id="UP000243739">
    <property type="component" value="Unassembled WGS sequence"/>
</dbReference>
<evidence type="ECO:0000313" key="2">
    <source>
        <dbReference type="EMBL" id="OEF99144.1"/>
    </source>
</evidence>
<dbReference type="RefSeq" id="WP_069656991.1">
    <property type="nucleotide sequence ID" value="NZ_MIJF01000033.1"/>
</dbReference>
<comment type="caution">
    <text evidence="2">The sequence shown here is derived from an EMBL/GenBank/DDBJ whole genome shotgun (WGS) entry which is preliminary data.</text>
</comment>
<dbReference type="AlphaFoldDB" id="A0A1D2YTX0"/>
<sequence length="68" mass="7406">MKIIWKAWLSLNIGIEHLKKDEKGQALSEYAIVIGVIAVMIIATLVLLKDSLVGVFTRIINSLNGVGS</sequence>
<accession>A0A1D2YTX0</accession>
<dbReference type="EMBL" id="MIJF01000033">
    <property type="protein sequence ID" value="OEF99144.1"/>
    <property type="molecule type" value="Genomic_DNA"/>
</dbReference>
<keyword evidence="3" id="KW-1185">Reference proteome</keyword>
<protein>
    <recommendedName>
        <fullName evidence="4">Pilus assembly protein</fullName>
    </recommendedName>
</protein>
<gene>
    <name evidence="2" type="ORF">BHF71_10095</name>
</gene>